<proteinExistence type="predicted"/>
<evidence type="ECO:0000313" key="2">
    <source>
        <dbReference type="EMBL" id="MBD5770837.1"/>
    </source>
</evidence>
<dbReference type="SMART" id="SM00421">
    <property type="entry name" value="HTH_LUXR"/>
    <property type="match status" value="1"/>
</dbReference>
<dbReference type="InterPro" id="IPR036388">
    <property type="entry name" value="WH-like_DNA-bd_sf"/>
</dbReference>
<dbReference type="Proteomes" id="UP000604161">
    <property type="component" value="Unassembled WGS sequence"/>
</dbReference>
<dbReference type="InterPro" id="IPR000792">
    <property type="entry name" value="Tscrpt_reg_LuxR_C"/>
</dbReference>
<dbReference type="CDD" id="cd06170">
    <property type="entry name" value="LuxR_C_like"/>
    <property type="match status" value="1"/>
</dbReference>
<gene>
    <name evidence="2" type="ORF">IF202_07205</name>
</gene>
<dbReference type="Gene3D" id="1.10.10.10">
    <property type="entry name" value="Winged helix-like DNA-binding domain superfamily/Winged helix DNA-binding domain"/>
    <property type="match status" value="1"/>
</dbReference>
<evidence type="ECO:0000259" key="1">
    <source>
        <dbReference type="PROSITE" id="PS50043"/>
    </source>
</evidence>
<dbReference type="PRINTS" id="PR00038">
    <property type="entry name" value="HTHLUXR"/>
</dbReference>
<dbReference type="EMBL" id="JACYFC010000002">
    <property type="protein sequence ID" value="MBD5770837.1"/>
    <property type="molecule type" value="Genomic_DNA"/>
</dbReference>
<accession>A0ABR8P0M4</accession>
<sequence length="268" mass="30419">MNNKSITYVAALIDSLGLDSFGENLNKLMQSVISYEMSCMFFFKYNSPPVMLFDGYSESISRKALSSYLKGGYLLDPFYVACSSNHPPGVWRMEDLAPDSFFSSEFIVSKDIHPCVSCENNLLVEEIGLISPITTEASIVFSMMRTQGSEAFHSSEIGRINEIFSIINSLIKRHVDLILSSKKSLNLKIEDDIEDQFIDFFNKKITPTQSQIAKLILRGHSVKSIAYLLKIKESTVKLHKSNIYNRLDILNQADLFRMFIDFLSKKIS</sequence>
<dbReference type="SUPFAM" id="SSF46894">
    <property type="entry name" value="C-terminal effector domain of the bipartite response regulators"/>
    <property type="match status" value="1"/>
</dbReference>
<reference evidence="2 3" key="1">
    <citation type="submission" date="2020-09" db="EMBL/GenBank/DDBJ databases">
        <title>Marinomonas sp. nov., isolated from the cysticercosis algae of Qingdao, China.</title>
        <authorList>
            <person name="Sun X."/>
        </authorList>
    </citation>
    <scope>NUCLEOTIDE SEQUENCE [LARGE SCALE GENOMIC DNA]</scope>
    <source>
        <strain evidence="2 3">SM2066</strain>
    </source>
</reference>
<name>A0ABR8P0M4_9GAMM</name>
<keyword evidence="3" id="KW-1185">Reference proteome</keyword>
<protein>
    <submittedName>
        <fullName evidence="2">Helix-turn-helix transcriptional regulator</fullName>
    </submittedName>
</protein>
<dbReference type="Pfam" id="PF00196">
    <property type="entry name" value="GerE"/>
    <property type="match status" value="1"/>
</dbReference>
<dbReference type="RefSeq" id="WP_191594212.1">
    <property type="nucleotide sequence ID" value="NZ_JACYFC010000002.1"/>
</dbReference>
<feature type="domain" description="HTH luxR-type" evidence="1">
    <location>
        <begin position="198"/>
        <end position="263"/>
    </location>
</feature>
<comment type="caution">
    <text evidence="2">The sequence shown here is derived from an EMBL/GenBank/DDBJ whole genome shotgun (WGS) entry which is preliminary data.</text>
</comment>
<organism evidence="2 3">
    <name type="scientific">Marinomonas colpomeniae</name>
    <dbReference type="NCBI Taxonomy" id="2774408"/>
    <lineage>
        <taxon>Bacteria</taxon>
        <taxon>Pseudomonadati</taxon>
        <taxon>Pseudomonadota</taxon>
        <taxon>Gammaproteobacteria</taxon>
        <taxon>Oceanospirillales</taxon>
        <taxon>Oceanospirillaceae</taxon>
        <taxon>Marinomonas</taxon>
    </lineage>
</organism>
<dbReference type="PROSITE" id="PS00622">
    <property type="entry name" value="HTH_LUXR_1"/>
    <property type="match status" value="1"/>
</dbReference>
<dbReference type="PROSITE" id="PS50043">
    <property type="entry name" value="HTH_LUXR_2"/>
    <property type="match status" value="1"/>
</dbReference>
<evidence type="ECO:0000313" key="3">
    <source>
        <dbReference type="Proteomes" id="UP000604161"/>
    </source>
</evidence>
<dbReference type="InterPro" id="IPR016032">
    <property type="entry name" value="Sig_transdc_resp-reg_C-effctor"/>
</dbReference>